<dbReference type="Proteomes" id="UP000003085">
    <property type="component" value="Unassembled WGS sequence"/>
</dbReference>
<dbReference type="PROSITE" id="PS51186">
    <property type="entry name" value="GNAT"/>
    <property type="match status" value="1"/>
</dbReference>
<evidence type="ECO:0000259" key="1">
    <source>
        <dbReference type="PROSITE" id="PS51186"/>
    </source>
</evidence>
<gene>
    <name evidence="2" type="ORF">HMP0015_1771</name>
</gene>
<dbReference type="CDD" id="cd04301">
    <property type="entry name" value="NAT_SF"/>
    <property type="match status" value="1"/>
</dbReference>
<feature type="domain" description="N-acetyltransferase" evidence="1">
    <location>
        <begin position="30"/>
        <end position="175"/>
    </location>
</feature>
<comment type="caution">
    <text evidence="2">The sequence shown here is derived from an EMBL/GenBank/DDBJ whole genome shotgun (WGS) entry which is preliminary data.</text>
</comment>
<dbReference type="InterPro" id="IPR016181">
    <property type="entry name" value="Acyl_CoA_acyltransferase"/>
</dbReference>
<protein>
    <submittedName>
        <fullName evidence="2">N-acetyltransferase, MSMEG_0567 N-terminal domain family</fullName>
    </submittedName>
</protein>
<dbReference type="InterPro" id="IPR024035">
    <property type="entry name" value="MSMEG_0567_GNAT"/>
</dbReference>
<dbReference type="SUPFAM" id="SSF55729">
    <property type="entry name" value="Acyl-CoA N-acyltransferases (Nat)"/>
    <property type="match status" value="1"/>
</dbReference>
<reference evidence="3" key="1">
    <citation type="submission" date="2010-03" db="EMBL/GenBank/DDBJ databases">
        <title>Complete sequence of Mobiluncus curtisii ATCC 43063.</title>
        <authorList>
            <person name="Muzny D."/>
            <person name="Qin X."/>
            <person name="Deng J."/>
            <person name="Jiang H."/>
            <person name="Liu Y."/>
            <person name="Qu J."/>
            <person name="Song X.-Z."/>
            <person name="Zhang L."/>
            <person name="Thornton R."/>
            <person name="Coyle M."/>
            <person name="Francisco L."/>
            <person name="Jackson L."/>
            <person name="Javaid M."/>
            <person name="Korchina V."/>
            <person name="Kovar C."/>
            <person name="Mata R."/>
            <person name="Mathew T."/>
            <person name="Ngo R."/>
            <person name="Nguyen L."/>
            <person name="Nguyen N."/>
            <person name="Okwuonu G."/>
            <person name="Ongeri F."/>
            <person name="Pham C."/>
            <person name="Simmons D."/>
            <person name="Wilczek-Boney K."/>
            <person name="Hale W."/>
            <person name="Jakkamsetti A."/>
            <person name="Pham P."/>
            <person name="Ruth R."/>
            <person name="San Lucas F."/>
            <person name="Warren J."/>
            <person name="Zhang J."/>
            <person name="Zhao Z."/>
            <person name="Zhou C."/>
            <person name="Zhu D."/>
            <person name="Lee S."/>
            <person name="Bess C."/>
            <person name="Blankenburg K."/>
            <person name="Forbes L."/>
            <person name="Fu Q."/>
            <person name="Gubbala S."/>
            <person name="Hirani K."/>
            <person name="Jayaseelan J.C."/>
            <person name="Lara F."/>
            <person name="Munidasa M."/>
            <person name="Palculict T."/>
            <person name="Patil S."/>
            <person name="Pu L.-L."/>
            <person name="Saada N."/>
            <person name="Tang L."/>
            <person name="Weissenberger G."/>
            <person name="Zhu Y."/>
            <person name="Hemphill L."/>
            <person name="Shang Y."/>
            <person name="Youmans B."/>
            <person name="Ayvaz T."/>
            <person name="Ross M."/>
            <person name="Santibanez J."/>
            <person name="Aqrawi P."/>
            <person name="Gross S."/>
            <person name="Joshi V."/>
            <person name="Fowler G."/>
            <person name="Nazareth L."/>
            <person name="Reid J."/>
            <person name="Worley K."/>
            <person name="Petrosino J."/>
            <person name="Highlander S."/>
            <person name="Gibbs R."/>
            <person name="Gibbs R."/>
        </authorList>
    </citation>
    <scope>NUCLEOTIDE SEQUENCE [LARGE SCALE GENOMIC DNA]</scope>
    <source>
        <strain evidence="3">ATCC 19194</strain>
    </source>
</reference>
<evidence type="ECO:0000313" key="3">
    <source>
        <dbReference type="Proteomes" id="UP000003085"/>
    </source>
</evidence>
<dbReference type="Gene3D" id="3.40.630.30">
    <property type="match status" value="1"/>
</dbReference>
<accession>D4XPX9</accession>
<dbReference type="EMBL" id="ADMT01000160">
    <property type="protein sequence ID" value="EFF82754.1"/>
    <property type="molecule type" value="Genomic_DNA"/>
</dbReference>
<sequence length="193" mass="22625">MNKELMMKLSNYAWLIELNEELKQFVTDDIIIKVVAEDWERRQYFQLREATFRDEQKILKEDRDEHDFKALAIVAIGQIFGEHDRVIGAVRIFPEAEQTWWGGRLCVDPVYRHQHAIGKALINAAVSTAKNLGCTTFLATVQQQNERYFQKLCWDTVHELNVANLPHVLMQAQVENYPLQHVVMQAYSYREVC</sequence>
<dbReference type="GO" id="GO:0016747">
    <property type="term" value="F:acyltransferase activity, transferring groups other than amino-acyl groups"/>
    <property type="evidence" value="ECO:0007669"/>
    <property type="project" value="InterPro"/>
</dbReference>
<name>D4XPX9_ACIHA</name>
<dbReference type="InterPro" id="IPR000182">
    <property type="entry name" value="GNAT_dom"/>
</dbReference>
<keyword evidence="2" id="KW-0808">Transferase</keyword>
<dbReference type="HOGENOM" id="CLU_056607_2_1_6"/>
<organism evidence="2 3">
    <name type="scientific">Acinetobacter haemolyticus ATCC 19194</name>
    <dbReference type="NCBI Taxonomy" id="707232"/>
    <lineage>
        <taxon>Bacteria</taxon>
        <taxon>Pseudomonadati</taxon>
        <taxon>Pseudomonadota</taxon>
        <taxon>Gammaproteobacteria</taxon>
        <taxon>Moraxellales</taxon>
        <taxon>Moraxellaceae</taxon>
        <taxon>Acinetobacter</taxon>
    </lineage>
</organism>
<dbReference type="NCBIfam" id="TIGR04045">
    <property type="entry name" value="MSMEG_0567_GNAT"/>
    <property type="match status" value="1"/>
</dbReference>
<evidence type="ECO:0000313" key="2">
    <source>
        <dbReference type="EMBL" id="EFF82754.1"/>
    </source>
</evidence>
<dbReference type="Pfam" id="PF00583">
    <property type="entry name" value="Acetyltransf_1"/>
    <property type="match status" value="1"/>
</dbReference>
<dbReference type="AlphaFoldDB" id="D4XPX9"/>
<proteinExistence type="predicted"/>